<protein>
    <recommendedName>
        <fullName evidence="4">NF-kB inhibitor</fullName>
    </recommendedName>
</protein>
<feature type="region of interest" description="Disordered" evidence="1">
    <location>
        <begin position="26"/>
        <end position="59"/>
    </location>
</feature>
<evidence type="ECO:0008006" key="4">
    <source>
        <dbReference type="Google" id="ProtNLM"/>
    </source>
</evidence>
<evidence type="ECO:0000313" key="2">
    <source>
        <dbReference type="EMBL" id="AIZ77275.1"/>
    </source>
</evidence>
<keyword evidence="3" id="KW-1185">Reference proteome</keyword>
<feature type="region of interest" description="Disordered" evidence="1">
    <location>
        <begin position="73"/>
        <end position="120"/>
    </location>
</feature>
<proteinExistence type="predicted"/>
<organism evidence="2 3">
    <name type="scientific">Parapoxvirus red deer/HL953</name>
    <dbReference type="NCBI Taxonomy" id="1579460"/>
    <lineage>
        <taxon>Viruses</taxon>
        <taxon>Varidnaviria</taxon>
        <taxon>Bamfordvirae</taxon>
        <taxon>Nucleocytoviricota</taxon>
        <taxon>Pokkesviricetes</taxon>
        <taxon>Chitovirales</taxon>
        <taxon>Poxviridae</taxon>
        <taxon>Chordopoxvirinae</taxon>
        <taxon>Parapoxvirus</taxon>
        <taxon>Parapoxvirus reddeerpox</taxon>
        <taxon>Red deerpox virus</taxon>
    </lineage>
</organism>
<evidence type="ECO:0000313" key="3">
    <source>
        <dbReference type="Proteomes" id="UP000107385"/>
    </source>
</evidence>
<reference evidence="2 3" key="1">
    <citation type="submission" date="2014-09" db="EMBL/GenBank/DDBJ databases">
        <title>Parapoxvirus (PPV) of red deer reveals sub-clinical infection and confirms a unique species.</title>
        <authorList>
            <person name="Friederichs S."/>
            <person name="Stefan K."/>
            <person name="Helmut B."/>
            <person name="Heike L."/>
            <person name="Mathias B."/>
        </authorList>
    </citation>
    <scope>NUCLEOTIDE SEQUENCE [LARGE SCALE GENOMIC DNA]</scope>
    <source>
        <strain evidence="2">HL953</strain>
    </source>
</reference>
<dbReference type="OrthoDB" id="14160at10239"/>
<dbReference type="Proteomes" id="UP000107385">
    <property type="component" value="Segment"/>
</dbReference>
<dbReference type="KEGG" id="vg:22647422"/>
<name>A0A0A7M9P5_9POXV</name>
<sequence length="323" mass="36669">MTAFAGSACGHDGYYSDLEDDVFEISSECGDPPVRQGCNAPDGYANANPRSPFQRPCSPPRYAHAHEHFHCTRPDQQPVCPSASNIRRPRRDEPPRQSARMGADDDRRRAPRGSTARGRASVYCSDPLPANIILPTLSLEQLMEDQAVSRGDIVGRSDVSVQHLLEEFSALCPGDQITMLRCLAASFYRDALFAPYAALHLIRTRMRVMYAREVIHEADDLADALTSDTTAFMRHRRRILEAMLEEEMDVYRYLVRSNEDIDEENLLSAVETLIRRFRRMGCYRSLCMLKILALQHEDLGVFIRRRIAHVRGIAHQRTHTVLV</sequence>
<evidence type="ECO:0000256" key="1">
    <source>
        <dbReference type="SAM" id="MobiDB-lite"/>
    </source>
</evidence>
<accession>A0A0A7M9P5</accession>
<dbReference type="RefSeq" id="YP_009112763.1">
    <property type="nucleotide sequence ID" value="NC_025963.1"/>
</dbReference>
<dbReference type="GeneID" id="22647422"/>
<dbReference type="EMBL" id="KM502564">
    <property type="protein sequence ID" value="AIZ77275.1"/>
    <property type="molecule type" value="Genomic_DNA"/>
</dbReference>